<dbReference type="AlphaFoldDB" id="M5JKJ4"/>
<sequence length="67" mass="7189">MIGADFGEGKEILGRFTRSTAAIMAIPADSEEGTIECPTCRRPLHYAFTATGRLKAHCETPNCTSVS</sequence>
<evidence type="ECO:0000313" key="2">
    <source>
        <dbReference type="Proteomes" id="UP000011971"/>
    </source>
</evidence>
<comment type="caution">
    <text evidence="1">The sequence shown here is derived from an EMBL/GenBank/DDBJ whole genome shotgun (WGS) entry which is preliminary data.</text>
</comment>
<proteinExistence type="predicted"/>
<dbReference type="EMBL" id="AOGE01000066">
    <property type="protein sequence ID" value="ELT47060.1"/>
    <property type="molecule type" value="Genomic_DNA"/>
</dbReference>
<organism evidence="1 2">
    <name type="scientific">Brucella intermedia M86</name>
    <dbReference type="NCBI Taxonomy" id="1234597"/>
    <lineage>
        <taxon>Bacteria</taxon>
        <taxon>Pseudomonadati</taxon>
        <taxon>Pseudomonadota</taxon>
        <taxon>Alphaproteobacteria</taxon>
        <taxon>Hyphomicrobiales</taxon>
        <taxon>Brucellaceae</taxon>
        <taxon>Brucella/Ochrobactrum group</taxon>
        <taxon>Brucella</taxon>
    </lineage>
</organism>
<accession>M5JKJ4</accession>
<reference evidence="1 2" key="1">
    <citation type="journal article" date="2013" name="Gut Pathog.">
        <title>Draft genome of Ochrobactrum intermedium strain M86 isolated from non-ulcer dyspeptic individual from India.</title>
        <authorList>
            <person name="Kulkarni G."/>
            <person name="Dhotre D."/>
            <person name="Dharne M."/>
            <person name="Shetty S."/>
            <person name="Chowdhury S."/>
            <person name="Misra V."/>
            <person name="Misra S."/>
            <person name="Patole M."/>
            <person name="Shouche Y."/>
        </authorList>
    </citation>
    <scope>NUCLEOTIDE SEQUENCE [LARGE SCALE GENOMIC DNA]</scope>
    <source>
        <strain evidence="1 2">M86</strain>
    </source>
</reference>
<dbReference type="RefSeq" id="WP_006472876.1">
    <property type="nucleotide sequence ID" value="NZ_AOGE01000066.1"/>
</dbReference>
<gene>
    <name evidence="1" type="ORF">D584_21636</name>
</gene>
<protein>
    <submittedName>
        <fullName evidence="1">Uncharacterized protein</fullName>
    </submittedName>
</protein>
<name>M5JKJ4_9HYPH</name>
<dbReference type="Proteomes" id="UP000011971">
    <property type="component" value="Unassembled WGS sequence"/>
</dbReference>
<dbReference type="PATRIC" id="fig|1234597.4.peg.4464"/>
<evidence type="ECO:0000313" key="1">
    <source>
        <dbReference type="EMBL" id="ELT47060.1"/>
    </source>
</evidence>